<evidence type="ECO:0000313" key="2">
    <source>
        <dbReference type="EMBL" id="MBD1384455.1"/>
    </source>
</evidence>
<dbReference type="PROSITE" id="PS51257">
    <property type="entry name" value="PROKAR_LIPOPROTEIN"/>
    <property type="match status" value="1"/>
</dbReference>
<evidence type="ECO:0000313" key="3">
    <source>
        <dbReference type="Proteomes" id="UP000618754"/>
    </source>
</evidence>
<name>A0ABR7X363_9SPHI</name>
<keyword evidence="1" id="KW-0732">Signal</keyword>
<comment type="caution">
    <text evidence="2">The sequence shown here is derived from an EMBL/GenBank/DDBJ whole genome shotgun (WGS) entry which is preliminary data.</text>
</comment>
<evidence type="ECO:0000256" key="1">
    <source>
        <dbReference type="SAM" id="SignalP"/>
    </source>
</evidence>
<sequence length="161" mass="18370">MKKKLLYISFVAVVIISSCAEQKQLNSSYTYKTECLGVEFDGAQKVVAYSGNRNREDAIEEAKKVAIREVLFNGLREGKPDCDVKPILNEANAYTNHEEYFIRFFNSEYKKYALYIEERAGQKAKQQQKVKDVAQSTGYVLKINRPGLKNKMIADGILINQ</sequence>
<keyword evidence="3" id="KW-1185">Reference proteome</keyword>
<evidence type="ECO:0008006" key="4">
    <source>
        <dbReference type="Google" id="ProtNLM"/>
    </source>
</evidence>
<dbReference type="Proteomes" id="UP000618754">
    <property type="component" value="Unassembled WGS sequence"/>
</dbReference>
<organism evidence="2 3">
    <name type="scientific">Mucilaginibacter rigui</name>
    <dbReference type="NCBI Taxonomy" id="534635"/>
    <lineage>
        <taxon>Bacteria</taxon>
        <taxon>Pseudomonadati</taxon>
        <taxon>Bacteroidota</taxon>
        <taxon>Sphingobacteriia</taxon>
        <taxon>Sphingobacteriales</taxon>
        <taxon>Sphingobacteriaceae</taxon>
        <taxon>Mucilaginibacter</taxon>
    </lineage>
</organism>
<accession>A0ABR7X363</accession>
<protein>
    <recommendedName>
        <fullName evidence="4">Lipoprotein</fullName>
    </recommendedName>
</protein>
<feature type="chain" id="PRO_5045203477" description="Lipoprotein" evidence="1">
    <location>
        <begin position="21"/>
        <end position="161"/>
    </location>
</feature>
<dbReference type="RefSeq" id="WP_191174327.1">
    <property type="nucleotide sequence ID" value="NZ_JACWMW010000001.1"/>
</dbReference>
<dbReference type="EMBL" id="JACWMW010000001">
    <property type="protein sequence ID" value="MBD1384455.1"/>
    <property type="molecule type" value="Genomic_DNA"/>
</dbReference>
<reference evidence="2 3" key="1">
    <citation type="submission" date="2020-09" db="EMBL/GenBank/DDBJ databases">
        <title>Novel species of Mucilaginibacter isolated from a glacier on the Tibetan Plateau.</title>
        <authorList>
            <person name="Liu Q."/>
            <person name="Xin Y.-H."/>
        </authorList>
    </citation>
    <scope>NUCLEOTIDE SEQUENCE [LARGE SCALE GENOMIC DNA]</scope>
    <source>
        <strain evidence="2 3">CGMCC 1.13878</strain>
    </source>
</reference>
<proteinExistence type="predicted"/>
<gene>
    <name evidence="2" type="ORF">IDJ75_04125</name>
</gene>
<feature type="signal peptide" evidence="1">
    <location>
        <begin position="1"/>
        <end position="20"/>
    </location>
</feature>